<comment type="caution">
    <text evidence="5">The sequence shown here is derived from an EMBL/GenBank/DDBJ whole genome shotgun (WGS) entry which is preliminary data.</text>
</comment>
<dbReference type="OrthoDB" id="6084636at2759"/>
<organism evidence="5 6">
    <name type="scientific">Dimorphilus gyrociliatus</name>
    <dbReference type="NCBI Taxonomy" id="2664684"/>
    <lineage>
        <taxon>Eukaryota</taxon>
        <taxon>Metazoa</taxon>
        <taxon>Spiralia</taxon>
        <taxon>Lophotrochozoa</taxon>
        <taxon>Annelida</taxon>
        <taxon>Polychaeta</taxon>
        <taxon>Polychaeta incertae sedis</taxon>
        <taxon>Dinophilidae</taxon>
        <taxon>Dimorphilus</taxon>
    </lineage>
</organism>
<dbReference type="Gene3D" id="3.30.40.10">
    <property type="entry name" value="Zinc/RING finger domain, C3HC4 (zinc finger)"/>
    <property type="match status" value="1"/>
</dbReference>
<reference evidence="5 6" key="1">
    <citation type="submission" date="2020-08" db="EMBL/GenBank/DDBJ databases">
        <authorList>
            <person name="Hejnol A."/>
        </authorList>
    </citation>
    <scope>NUCLEOTIDE SEQUENCE [LARGE SCALE GENOMIC DNA]</scope>
</reference>
<dbReference type="InterPro" id="IPR001841">
    <property type="entry name" value="Znf_RING"/>
</dbReference>
<evidence type="ECO:0000259" key="4">
    <source>
        <dbReference type="PROSITE" id="PS50089"/>
    </source>
</evidence>
<accession>A0A7I8V7P9</accession>
<evidence type="ECO:0000256" key="3">
    <source>
        <dbReference type="PROSITE-ProRule" id="PRU00175"/>
    </source>
</evidence>
<dbReference type="EMBL" id="CAJFCJ010000002">
    <property type="protein sequence ID" value="CAD5112367.1"/>
    <property type="molecule type" value="Genomic_DNA"/>
</dbReference>
<evidence type="ECO:0000313" key="6">
    <source>
        <dbReference type="Proteomes" id="UP000549394"/>
    </source>
</evidence>
<evidence type="ECO:0000313" key="5">
    <source>
        <dbReference type="EMBL" id="CAD5112367.1"/>
    </source>
</evidence>
<name>A0A7I8V7P9_9ANNE</name>
<keyword evidence="1 3" id="KW-0479">Metal-binding</keyword>
<evidence type="ECO:0000256" key="1">
    <source>
        <dbReference type="ARBA" id="ARBA00022771"/>
    </source>
</evidence>
<evidence type="ECO:0000256" key="2">
    <source>
        <dbReference type="ARBA" id="ARBA00022833"/>
    </source>
</evidence>
<dbReference type="Proteomes" id="UP000549394">
    <property type="component" value="Unassembled WGS sequence"/>
</dbReference>
<proteinExistence type="predicted"/>
<dbReference type="InterPro" id="IPR013083">
    <property type="entry name" value="Znf_RING/FYVE/PHD"/>
</dbReference>
<dbReference type="AlphaFoldDB" id="A0A7I8V7P9"/>
<dbReference type="SUPFAM" id="SSF57850">
    <property type="entry name" value="RING/U-box"/>
    <property type="match status" value="1"/>
</dbReference>
<feature type="domain" description="RING-type" evidence="4">
    <location>
        <begin position="25"/>
        <end position="74"/>
    </location>
</feature>
<keyword evidence="6" id="KW-1185">Reference proteome</keyword>
<dbReference type="GO" id="GO:0008270">
    <property type="term" value="F:zinc ion binding"/>
    <property type="evidence" value="ECO:0007669"/>
    <property type="project" value="UniProtKB-KW"/>
</dbReference>
<keyword evidence="1 3" id="KW-0863">Zinc-finger</keyword>
<sequence>MPYDVKVDCDESDVCIRFNEEQLICTICSSTWLNKKPRCLPCEVSHIFCSDCLEQFASKNRLKTGEKFGCPNCRKQYIWPKNGVKSFVLLMPFVSTSDYRSNVEMEMGENDTQPFSVLSEDEKFREEESKDFESEIMNALESLSEERLSESKTLQREARSLAAMIYKKQSALQDELDVYFAEKESNLRFLLKNVKTYQLFLNRAGVMFEHNAVEMRNKLLKEMNKVFQTTIRFKSLVSIEDFELGESACEEFEPTYFQTELDIEGTIHSISCLDKRLYVLTKDRRDKRKIEFKIFRIENEAEDFLFHLETNIDSHFKMVIKDNVYLLETGGDNNTFLKLEVNPSRGLYHQSRYQLTEVDYFAKQFNHNPWTHVCSSYKILMLFNDYVLEVYSFDPKMSKYERLKVLELPSSTGLRDVRSTGNYIFMLFNNGCLYTADIKDYDEFSKIKISERASCISFYGNIIDPLKNGCVLLSNGKRVYIVNLATKCAISYPLLSIVKDCRMIDYELIDNDIIFYFVIGADIIIKKRYIL</sequence>
<gene>
    <name evidence="5" type="ORF">DGYR_LOCUS1522</name>
</gene>
<keyword evidence="2" id="KW-0862">Zinc</keyword>
<protein>
    <recommendedName>
        <fullName evidence="4">RING-type domain-containing protein</fullName>
    </recommendedName>
</protein>
<dbReference type="PROSITE" id="PS50089">
    <property type="entry name" value="ZF_RING_2"/>
    <property type="match status" value="1"/>
</dbReference>